<sequence>MAARTDNSIVIDAPMDLVWSMTNDVAEWPRLFTEYAEAKILERDGDTVTFRLALHPDENGTVWSWVSRRTMDEATRTVLAHRVETGVFRYMNIRWTYVQEPEGVRMRWEQDFEMKPHAPLDDMAMKARLDRNTRVQMPIIKAKVEAAARADGQGKSGTDGSA</sequence>
<comment type="caution">
    <text evidence="2">The sequence shown here is derived from an EMBL/GenBank/DDBJ whole genome shotgun (WGS) entry which is preliminary data.</text>
</comment>
<evidence type="ECO:0000313" key="2">
    <source>
        <dbReference type="EMBL" id="MBB6174279.1"/>
    </source>
</evidence>
<keyword evidence="3" id="KW-1185">Reference proteome</keyword>
<organism evidence="2 3">
    <name type="scientific">Nocardiopsis mwathae</name>
    <dbReference type="NCBI Taxonomy" id="1472723"/>
    <lineage>
        <taxon>Bacteria</taxon>
        <taxon>Bacillati</taxon>
        <taxon>Actinomycetota</taxon>
        <taxon>Actinomycetes</taxon>
        <taxon>Streptosporangiales</taxon>
        <taxon>Nocardiopsidaceae</taxon>
        <taxon>Nocardiopsis</taxon>
    </lineage>
</organism>
<protein>
    <submittedName>
        <fullName evidence="2">Aromatase</fullName>
    </submittedName>
</protein>
<dbReference type="Pfam" id="PF03364">
    <property type="entry name" value="Polyketide_cyc"/>
    <property type="match status" value="1"/>
</dbReference>
<feature type="domain" description="Coenzyme Q-binding protein COQ10 START" evidence="1">
    <location>
        <begin position="11"/>
        <end position="133"/>
    </location>
</feature>
<name>A0A7W9YLD0_9ACTN</name>
<dbReference type="EMBL" id="JACHDS010000001">
    <property type="protein sequence ID" value="MBB6174279.1"/>
    <property type="molecule type" value="Genomic_DNA"/>
</dbReference>
<dbReference type="InterPro" id="IPR023393">
    <property type="entry name" value="START-like_dom_sf"/>
</dbReference>
<dbReference type="InterPro" id="IPR005031">
    <property type="entry name" value="COQ10_START"/>
</dbReference>
<dbReference type="SUPFAM" id="SSF55961">
    <property type="entry name" value="Bet v1-like"/>
    <property type="match status" value="1"/>
</dbReference>
<proteinExistence type="predicted"/>
<dbReference type="RefSeq" id="WP_184078213.1">
    <property type="nucleotide sequence ID" value="NZ_JACHDS010000001.1"/>
</dbReference>
<dbReference type="Gene3D" id="3.30.530.20">
    <property type="match status" value="1"/>
</dbReference>
<dbReference type="AlphaFoldDB" id="A0A7W9YLD0"/>
<reference evidence="2 3" key="1">
    <citation type="submission" date="2020-08" db="EMBL/GenBank/DDBJ databases">
        <title>Sequencing the genomes of 1000 actinobacteria strains.</title>
        <authorList>
            <person name="Klenk H.-P."/>
        </authorList>
    </citation>
    <scope>NUCLEOTIDE SEQUENCE [LARGE SCALE GENOMIC DNA]</scope>
    <source>
        <strain evidence="2 3">DSM 46659</strain>
    </source>
</reference>
<evidence type="ECO:0000259" key="1">
    <source>
        <dbReference type="Pfam" id="PF03364"/>
    </source>
</evidence>
<evidence type="ECO:0000313" key="3">
    <source>
        <dbReference type="Proteomes" id="UP000546642"/>
    </source>
</evidence>
<dbReference type="Proteomes" id="UP000546642">
    <property type="component" value="Unassembled WGS sequence"/>
</dbReference>
<accession>A0A7W9YLD0</accession>
<gene>
    <name evidence="2" type="ORF">HNR23_004339</name>
</gene>
<dbReference type="CDD" id="cd08860">
    <property type="entry name" value="TcmN_ARO-CYC_like"/>
    <property type="match status" value="1"/>
</dbReference>